<dbReference type="Proteomes" id="UP000095751">
    <property type="component" value="Unassembled WGS sequence"/>
</dbReference>
<sequence length="1276" mass="145202">MDDSYDPTFLNADVDVDFDFLRAQTQYQDDINNCWISEGQAEEITDPSDFPCAADWKDDAPDIISNTVVTVDKGRIHIWKQGKTEIRIIRTVWGEDHPTFDTLATRIFGPRSKLFHLFEDELSLSYEKYCRFLATFFAASSRSSPASRLLADNRFDSTGMMEKMEYHRLIRQIEEHRSGDESLWMQIEELFNSLTKKHFLSERGEEELYIALDDDKHHFNYSKHADTYGLQRMRHIKTNRMGHTAHTAGLSATGMPLCVMFQREDEAQSQVYERMCKKMFGGRTGNGDPNLQGITFGSDRGYWTPSLLFKFLLQCGADVVGTVARCFWYPFTFTKGKVTSIPEVDTHNRTEIRMKGAKDVFYKTLKWGSAKIRATCYRTGTGTAVSLAMSTLHHGPLFDLNLSFPKDHKWYFNRTITQDERNSKAFPVVAGSSDHYDIIKALPIRPLTLVQGDTAWFIMRQFSLTSSTVDKCISSRCREITQDHALRESYETVLHAVDRMNLLPRGSDYNDARRNNNSSNNNNTTTNRRARGRTALDDIIGGDSGSDSSDDEAELQPPMDWASNWIRRVNDGEDGLFRDRLNSDNMDHSIIRGIIDKHDNGKSTGSISILKKKLIAWSELPSYLYRKYYFCTSQQLKDRILELDGQATVAGKKKDALVDLVVRCERKRIGRNTTLNNNQDPYDGEDDDDDEDTVDPVLLDIFKASKMKPLKDEAKAYCRQGHLLERPFLEQFHQHSKEGLTRGYKSIAIHETPVVESTSITGALDSSDAELIYKKEDHAANDSGSGSDTDDDDDIAIETMPIEIKARVAHSTFYSERYLLEANSGLSAFESGEPVYVEIDAEGGELHKWIPKHKESFQLLHHVAIRDARKGLFLVGNKTKLMFGVFVTYSDNLIASYRALLKDLFDRALKPFYEDSIQLPQVKIEKILQAKEMKKLNMTYHSFQTDFYIWRQLRIKKALPLPVPPCNRILPYNHSVWNNLKGASDTATKLMWNCQIKFASSGRSQVVAFAKFLQLYSILLHREYQIATAKPDLNFYASLHHFRNTRNQNYPFHKTVDRLSVWFIKNADDAVAAAAAAVPPTPPTTALTIDTTGSNGPLVQSPPPRVQRSNRSSFQAIRNYTTITGGTPGKGRAIDPKNKTAEWEADQDRLKNCNGVLYYTKRNKCCICGVQSNFVCVICKRWYCCKNQDEKINNMILANDSRVAFLGGERPPSELVMNGVAADGSTKEFCTVENGCFHMHHRQSISRRINILDGSHSTPALIYDSFRSDPIRFDLI</sequence>
<feature type="region of interest" description="Disordered" evidence="1">
    <location>
        <begin position="1089"/>
        <end position="1111"/>
    </location>
</feature>
<gene>
    <name evidence="2" type="ORF">FRACYDRAFT_246725</name>
</gene>
<organism evidence="2 3">
    <name type="scientific">Fragilariopsis cylindrus CCMP1102</name>
    <dbReference type="NCBI Taxonomy" id="635003"/>
    <lineage>
        <taxon>Eukaryota</taxon>
        <taxon>Sar</taxon>
        <taxon>Stramenopiles</taxon>
        <taxon>Ochrophyta</taxon>
        <taxon>Bacillariophyta</taxon>
        <taxon>Bacillariophyceae</taxon>
        <taxon>Bacillariophycidae</taxon>
        <taxon>Bacillariales</taxon>
        <taxon>Bacillariaceae</taxon>
        <taxon>Fragilariopsis</taxon>
    </lineage>
</organism>
<feature type="compositionally biased region" description="Acidic residues" evidence="1">
    <location>
        <begin position="682"/>
        <end position="692"/>
    </location>
</feature>
<keyword evidence="3" id="KW-1185">Reference proteome</keyword>
<dbReference type="KEGG" id="fcy:FRACYDRAFT_246725"/>
<feature type="compositionally biased region" description="Low complexity" evidence="1">
    <location>
        <begin position="537"/>
        <end position="547"/>
    </location>
</feature>
<feature type="region of interest" description="Disordered" evidence="1">
    <location>
        <begin position="672"/>
        <end position="692"/>
    </location>
</feature>
<feature type="region of interest" description="Disordered" evidence="1">
    <location>
        <begin position="505"/>
        <end position="557"/>
    </location>
</feature>
<evidence type="ECO:0000313" key="3">
    <source>
        <dbReference type="Proteomes" id="UP000095751"/>
    </source>
</evidence>
<dbReference type="InParanoid" id="A0A1E7EY57"/>
<dbReference type="EMBL" id="KV784370">
    <property type="protein sequence ID" value="OEU10852.1"/>
    <property type="molecule type" value="Genomic_DNA"/>
</dbReference>
<dbReference type="AlphaFoldDB" id="A0A1E7EY57"/>
<evidence type="ECO:0000313" key="2">
    <source>
        <dbReference type="EMBL" id="OEU10852.1"/>
    </source>
</evidence>
<accession>A0A1E7EY57</accession>
<protein>
    <submittedName>
        <fullName evidence="2">Uncharacterized protein</fullName>
    </submittedName>
</protein>
<dbReference type="OrthoDB" id="56174at2759"/>
<name>A0A1E7EY57_9STRA</name>
<proteinExistence type="predicted"/>
<feature type="compositionally biased region" description="Low complexity" evidence="1">
    <location>
        <begin position="515"/>
        <end position="527"/>
    </location>
</feature>
<feature type="compositionally biased region" description="Polar residues" evidence="1">
    <location>
        <begin position="1089"/>
        <end position="1098"/>
    </location>
</feature>
<reference evidence="2 3" key="1">
    <citation type="submission" date="2016-09" db="EMBL/GenBank/DDBJ databases">
        <title>Extensive genetic diversity and differential bi-allelic expression allows diatom success in the polar Southern Ocean.</title>
        <authorList>
            <consortium name="DOE Joint Genome Institute"/>
            <person name="Mock T."/>
            <person name="Otillar R.P."/>
            <person name="Strauss J."/>
            <person name="Dupont C."/>
            <person name="Frickenhaus S."/>
            <person name="Maumus F."/>
            <person name="Mcmullan M."/>
            <person name="Sanges R."/>
            <person name="Schmutz J."/>
            <person name="Toseland A."/>
            <person name="Valas R."/>
            <person name="Veluchamy A."/>
            <person name="Ward B.J."/>
            <person name="Allen A."/>
            <person name="Barry K."/>
            <person name="Falciatore A."/>
            <person name="Ferrante M."/>
            <person name="Fortunato A.E."/>
            <person name="Gloeckner G."/>
            <person name="Gruber A."/>
            <person name="Hipkin R."/>
            <person name="Janech M."/>
            <person name="Kroth P."/>
            <person name="Leese F."/>
            <person name="Lindquist E."/>
            <person name="Lyon B.R."/>
            <person name="Martin J."/>
            <person name="Mayer C."/>
            <person name="Parker M."/>
            <person name="Quesneville H."/>
            <person name="Raymond J."/>
            <person name="Uhlig C."/>
            <person name="Valentin K.U."/>
            <person name="Worden A.Z."/>
            <person name="Armbrust E.V."/>
            <person name="Bowler C."/>
            <person name="Green B."/>
            <person name="Moulton V."/>
            <person name="Van Oosterhout C."/>
            <person name="Grigoriev I."/>
        </authorList>
    </citation>
    <scope>NUCLEOTIDE SEQUENCE [LARGE SCALE GENOMIC DNA]</scope>
    <source>
        <strain evidence="2 3">CCMP1102</strain>
    </source>
</reference>
<evidence type="ECO:0000256" key="1">
    <source>
        <dbReference type="SAM" id="MobiDB-lite"/>
    </source>
</evidence>